<evidence type="ECO:0000256" key="2">
    <source>
        <dbReference type="ARBA" id="ARBA00004370"/>
    </source>
</evidence>
<feature type="domain" description="HAMP" evidence="13">
    <location>
        <begin position="211"/>
        <end position="263"/>
    </location>
</feature>
<keyword evidence="4" id="KW-0597">Phosphoprotein</keyword>
<evidence type="ECO:0000256" key="9">
    <source>
        <dbReference type="ARBA" id="ARBA00023012"/>
    </source>
</evidence>
<dbReference type="SUPFAM" id="SSF55874">
    <property type="entry name" value="ATPase domain of HSP90 chaperone/DNA topoisomerase II/histidine kinase"/>
    <property type="match status" value="1"/>
</dbReference>
<reference evidence="14" key="1">
    <citation type="journal article" date="2020" name="mSystems">
        <title>Genome- and Community-Level Interaction Insights into Carbon Utilization and Element Cycling Functions of Hydrothermarchaeota in Hydrothermal Sediment.</title>
        <authorList>
            <person name="Zhou Z."/>
            <person name="Liu Y."/>
            <person name="Xu W."/>
            <person name="Pan J."/>
            <person name="Luo Z.H."/>
            <person name="Li M."/>
        </authorList>
    </citation>
    <scope>NUCLEOTIDE SEQUENCE [LARGE SCALE GENOMIC DNA]</scope>
    <source>
        <strain evidence="14">SpSt-853</strain>
    </source>
</reference>
<keyword evidence="11" id="KW-1133">Transmembrane helix</keyword>
<feature type="transmembrane region" description="Helical" evidence="11">
    <location>
        <begin position="189"/>
        <end position="210"/>
    </location>
</feature>
<dbReference type="PRINTS" id="PR00344">
    <property type="entry name" value="BCTRLSENSOR"/>
</dbReference>
<gene>
    <name evidence="14" type="ORF">ENW48_09940</name>
</gene>
<dbReference type="SUPFAM" id="SSF158472">
    <property type="entry name" value="HAMP domain-like"/>
    <property type="match status" value="1"/>
</dbReference>
<organism evidence="14">
    <name type="scientific">Desulfobacca acetoxidans</name>
    <dbReference type="NCBI Taxonomy" id="60893"/>
    <lineage>
        <taxon>Bacteria</taxon>
        <taxon>Pseudomonadati</taxon>
        <taxon>Thermodesulfobacteriota</taxon>
        <taxon>Desulfobaccia</taxon>
        <taxon>Desulfobaccales</taxon>
        <taxon>Desulfobaccaceae</taxon>
        <taxon>Desulfobacca</taxon>
    </lineage>
</organism>
<proteinExistence type="predicted"/>
<keyword evidence="11" id="KW-0812">Transmembrane</keyword>
<dbReference type="SUPFAM" id="SSF47384">
    <property type="entry name" value="Homodimeric domain of signal transducing histidine kinase"/>
    <property type="match status" value="1"/>
</dbReference>
<dbReference type="CDD" id="cd06225">
    <property type="entry name" value="HAMP"/>
    <property type="match status" value="1"/>
</dbReference>
<dbReference type="AlphaFoldDB" id="A0A7C5EQM7"/>
<dbReference type="SMART" id="SM00388">
    <property type="entry name" value="HisKA"/>
    <property type="match status" value="1"/>
</dbReference>
<feature type="transmembrane region" description="Helical" evidence="11">
    <location>
        <begin position="16"/>
        <end position="38"/>
    </location>
</feature>
<keyword evidence="11" id="KW-0472">Membrane</keyword>
<keyword evidence="8" id="KW-0067">ATP-binding</keyword>
<evidence type="ECO:0000259" key="12">
    <source>
        <dbReference type="PROSITE" id="PS50109"/>
    </source>
</evidence>
<evidence type="ECO:0000313" key="14">
    <source>
        <dbReference type="EMBL" id="HGZ12521.1"/>
    </source>
</evidence>
<keyword evidence="9" id="KW-0902">Two-component regulatory system</keyword>
<accession>A0A7C5EQM7</accession>
<comment type="caution">
    <text evidence="14">The sequence shown here is derived from an EMBL/GenBank/DDBJ whole genome shotgun (WGS) entry which is preliminary data.</text>
</comment>
<protein>
    <recommendedName>
        <fullName evidence="3">histidine kinase</fullName>
        <ecNumber evidence="3">2.7.13.3</ecNumber>
    </recommendedName>
</protein>
<evidence type="ECO:0000256" key="10">
    <source>
        <dbReference type="SAM" id="Coils"/>
    </source>
</evidence>
<keyword evidence="6" id="KW-0547">Nucleotide-binding</keyword>
<name>A0A7C5EQM7_9BACT</name>
<dbReference type="GO" id="GO:0000155">
    <property type="term" value="F:phosphorelay sensor kinase activity"/>
    <property type="evidence" value="ECO:0007669"/>
    <property type="project" value="InterPro"/>
</dbReference>
<evidence type="ECO:0000256" key="4">
    <source>
        <dbReference type="ARBA" id="ARBA00022553"/>
    </source>
</evidence>
<evidence type="ECO:0000256" key="8">
    <source>
        <dbReference type="ARBA" id="ARBA00022840"/>
    </source>
</evidence>
<comment type="catalytic activity">
    <reaction evidence="1">
        <text>ATP + protein L-histidine = ADP + protein N-phospho-L-histidine.</text>
        <dbReference type="EC" id="2.7.13.3"/>
    </reaction>
</comment>
<dbReference type="PROSITE" id="PS50885">
    <property type="entry name" value="HAMP"/>
    <property type="match status" value="1"/>
</dbReference>
<dbReference type="SMART" id="SM00304">
    <property type="entry name" value="HAMP"/>
    <property type="match status" value="1"/>
</dbReference>
<dbReference type="CDD" id="cd00082">
    <property type="entry name" value="HisKA"/>
    <property type="match status" value="1"/>
</dbReference>
<dbReference type="InterPro" id="IPR036097">
    <property type="entry name" value="HisK_dim/P_sf"/>
</dbReference>
<dbReference type="Gene3D" id="3.30.565.10">
    <property type="entry name" value="Histidine kinase-like ATPase, C-terminal domain"/>
    <property type="match status" value="1"/>
</dbReference>
<feature type="domain" description="Histidine kinase" evidence="12">
    <location>
        <begin position="280"/>
        <end position="492"/>
    </location>
</feature>
<dbReference type="SMART" id="SM00387">
    <property type="entry name" value="HATPase_c"/>
    <property type="match status" value="1"/>
</dbReference>
<dbReference type="EMBL" id="DTKJ01000066">
    <property type="protein sequence ID" value="HGZ12521.1"/>
    <property type="molecule type" value="Genomic_DNA"/>
</dbReference>
<evidence type="ECO:0000256" key="1">
    <source>
        <dbReference type="ARBA" id="ARBA00000085"/>
    </source>
</evidence>
<dbReference type="PANTHER" id="PTHR43065">
    <property type="entry name" value="SENSOR HISTIDINE KINASE"/>
    <property type="match status" value="1"/>
</dbReference>
<dbReference type="GO" id="GO:0005524">
    <property type="term" value="F:ATP binding"/>
    <property type="evidence" value="ECO:0007669"/>
    <property type="project" value="UniProtKB-KW"/>
</dbReference>
<dbReference type="PANTHER" id="PTHR43065:SF10">
    <property type="entry name" value="PEROXIDE STRESS-ACTIVATED HISTIDINE KINASE MAK3"/>
    <property type="match status" value="1"/>
</dbReference>
<evidence type="ECO:0000259" key="13">
    <source>
        <dbReference type="PROSITE" id="PS50885"/>
    </source>
</evidence>
<feature type="coiled-coil region" evidence="10">
    <location>
        <begin position="241"/>
        <end position="268"/>
    </location>
</feature>
<dbReference type="InterPro" id="IPR004358">
    <property type="entry name" value="Sig_transdc_His_kin-like_C"/>
</dbReference>
<dbReference type="Pfam" id="PF02518">
    <property type="entry name" value="HATPase_c"/>
    <property type="match status" value="1"/>
</dbReference>
<evidence type="ECO:0000256" key="3">
    <source>
        <dbReference type="ARBA" id="ARBA00012438"/>
    </source>
</evidence>
<keyword evidence="7" id="KW-0418">Kinase</keyword>
<dbReference type="Pfam" id="PF00512">
    <property type="entry name" value="HisKA"/>
    <property type="match status" value="1"/>
</dbReference>
<dbReference type="EC" id="2.7.13.3" evidence="3"/>
<dbReference type="GO" id="GO:0016020">
    <property type="term" value="C:membrane"/>
    <property type="evidence" value="ECO:0007669"/>
    <property type="project" value="UniProtKB-SubCell"/>
</dbReference>
<dbReference type="InterPro" id="IPR005467">
    <property type="entry name" value="His_kinase_dom"/>
</dbReference>
<keyword evidence="10" id="KW-0175">Coiled coil</keyword>
<dbReference type="Gene3D" id="6.10.340.10">
    <property type="match status" value="1"/>
</dbReference>
<dbReference type="InterPro" id="IPR003661">
    <property type="entry name" value="HisK_dim/P_dom"/>
</dbReference>
<evidence type="ECO:0000256" key="11">
    <source>
        <dbReference type="SAM" id="Phobius"/>
    </source>
</evidence>
<evidence type="ECO:0000256" key="6">
    <source>
        <dbReference type="ARBA" id="ARBA00022741"/>
    </source>
</evidence>
<dbReference type="Pfam" id="PF00672">
    <property type="entry name" value="HAMP"/>
    <property type="match status" value="1"/>
</dbReference>
<dbReference type="InterPro" id="IPR036890">
    <property type="entry name" value="HATPase_C_sf"/>
</dbReference>
<dbReference type="InterPro" id="IPR003660">
    <property type="entry name" value="HAMP_dom"/>
</dbReference>
<evidence type="ECO:0000256" key="5">
    <source>
        <dbReference type="ARBA" id="ARBA00022679"/>
    </source>
</evidence>
<sequence length="495" mass="56402">MTRWLFPWRLNIRQKVIAGLSAAILGISFIGVLSYYYLHEIEIKQHLGEIAEDLRDRVLEMRRYEKNYLLYGDKNDLKENYAFTELALTVLEKISREGEHLQVSPLLKKIKEELLIYRQLMQEKATKAGHQEGEASLKGEEVHLDEHPHLKGEHDEHLRLHGKRLVDLSEQIVNFERQRILEIIQTLKAQLFTSIILFLVFGGFLGFIVAHKIIRPLRVIENTTRRIAQGKFKPLPVLDTRDETQQVVEAFNRMVKELERRQDQLVQSKKMSSIGVLTAGVAHQLNNPLNNISTSCQILLEELGHCDLEFLRRMLTNMEQEVNRARDIVKGLLEFSRARDFSPQPTNLAQVVSRSVKLISSQVPPGITIFQEVPEDLILVIDAQHMQEVFLNLLMNAIQAIEEPPGEIRVAARVEPKEGVAVVTVEDNGCGIPPEVLDQVFDPFFTTKEVGMGTGLGLSIVYGIIEKHQGTISVESRLGEGTRFIIRLPWQPSTA</sequence>
<keyword evidence="5" id="KW-0808">Transferase</keyword>
<evidence type="ECO:0000256" key="7">
    <source>
        <dbReference type="ARBA" id="ARBA00022777"/>
    </source>
</evidence>
<comment type="subcellular location">
    <subcellularLocation>
        <location evidence="2">Membrane</location>
    </subcellularLocation>
</comment>
<dbReference type="PROSITE" id="PS50109">
    <property type="entry name" value="HIS_KIN"/>
    <property type="match status" value="1"/>
</dbReference>
<dbReference type="InterPro" id="IPR003594">
    <property type="entry name" value="HATPase_dom"/>
</dbReference>
<dbReference type="Gene3D" id="1.10.287.130">
    <property type="match status" value="1"/>
</dbReference>